<reference evidence="3" key="2">
    <citation type="submission" date="2020-09" db="EMBL/GenBank/DDBJ databases">
        <authorList>
            <person name="Sun Q."/>
            <person name="Zhou Y."/>
        </authorList>
    </citation>
    <scope>NUCLEOTIDE SEQUENCE</scope>
    <source>
        <strain evidence="3">CGMCC 1.15360</strain>
    </source>
</reference>
<dbReference type="InterPro" id="IPR037401">
    <property type="entry name" value="SnoaL-like"/>
</dbReference>
<dbReference type="SUPFAM" id="SSF54427">
    <property type="entry name" value="NTF2-like"/>
    <property type="match status" value="1"/>
</dbReference>
<dbReference type="Proteomes" id="UP000612349">
    <property type="component" value="Unassembled WGS sequence"/>
</dbReference>
<comment type="caution">
    <text evidence="3">The sequence shown here is derived from an EMBL/GenBank/DDBJ whole genome shotgun (WGS) entry which is preliminary data.</text>
</comment>
<dbReference type="Gene3D" id="3.10.450.50">
    <property type="match status" value="1"/>
</dbReference>
<keyword evidence="4" id="KW-1185">Reference proteome</keyword>
<sequence>MADPETDLGREIRDLAARRDISDAVQRYMRGLDRLDRDTLLSAFHPDAFVDCGLMAGNREDFADFAIDLLSDMEGTHHFLGQVRIEMKSATSASGECYFQAFHDVRDETGQIRDVIVAGRYVDEYSCENGQWRIMRRRLITDWVTDQPGSRVFFAENPAAPRGGRRGEDFSETRDWSVLSQQEEDQFS</sequence>
<accession>A0A916Z6F2</accession>
<evidence type="ECO:0000256" key="1">
    <source>
        <dbReference type="SAM" id="MobiDB-lite"/>
    </source>
</evidence>
<evidence type="ECO:0000313" key="3">
    <source>
        <dbReference type="EMBL" id="GGD78909.1"/>
    </source>
</evidence>
<evidence type="ECO:0000259" key="2">
    <source>
        <dbReference type="Pfam" id="PF13577"/>
    </source>
</evidence>
<evidence type="ECO:0000313" key="4">
    <source>
        <dbReference type="Proteomes" id="UP000612349"/>
    </source>
</evidence>
<dbReference type="Pfam" id="PF13577">
    <property type="entry name" value="SnoaL_4"/>
    <property type="match status" value="1"/>
</dbReference>
<name>A0A916Z6F2_9SPHN</name>
<reference evidence="3" key="1">
    <citation type="journal article" date="2014" name="Int. J. Syst. Evol. Microbiol.">
        <title>Complete genome sequence of Corynebacterium casei LMG S-19264T (=DSM 44701T), isolated from a smear-ripened cheese.</title>
        <authorList>
            <consortium name="US DOE Joint Genome Institute (JGI-PGF)"/>
            <person name="Walter F."/>
            <person name="Albersmeier A."/>
            <person name="Kalinowski J."/>
            <person name="Ruckert C."/>
        </authorList>
    </citation>
    <scope>NUCLEOTIDE SEQUENCE</scope>
    <source>
        <strain evidence="3">CGMCC 1.15360</strain>
    </source>
</reference>
<dbReference type="RefSeq" id="WP_066771936.1">
    <property type="nucleotide sequence ID" value="NZ_BMIP01000008.1"/>
</dbReference>
<dbReference type="OrthoDB" id="7191104at2"/>
<proteinExistence type="predicted"/>
<dbReference type="EMBL" id="BMIP01000008">
    <property type="protein sequence ID" value="GGD78909.1"/>
    <property type="molecule type" value="Genomic_DNA"/>
</dbReference>
<dbReference type="AlphaFoldDB" id="A0A916Z6F2"/>
<feature type="region of interest" description="Disordered" evidence="1">
    <location>
        <begin position="155"/>
        <end position="188"/>
    </location>
</feature>
<gene>
    <name evidence="3" type="ORF">GCM10010990_30990</name>
</gene>
<feature type="compositionally biased region" description="Basic and acidic residues" evidence="1">
    <location>
        <begin position="165"/>
        <end position="175"/>
    </location>
</feature>
<organism evidence="3 4">
    <name type="scientific">Croceicoccus mobilis</name>
    <dbReference type="NCBI Taxonomy" id="1703339"/>
    <lineage>
        <taxon>Bacteria</taxon>
        <taxon>Pseudomonadati</taxon>
        <taxon>Pseudomonadota</taxon>
        <taxon>Alphaproteobacteria</taxon>
        <taxon>Sphingomonadales</taxon>
        <taxon>Erythrobacteraceae</taxon>
        <taxon>Croceicoccus</taxon>
    </lineage>
</organism>
<protein>
    <recommendedName>
        <fullName evidence="2">SnoaL-like domain-containing protein</fullName>
    </recommendedName>
</protein>
<dbReference type="CDD" id="cd00531">
    <property type="entry name" value="NTF2_like"/>
    <property type="match status" value="1"/>
</dbReference>
<feature type="domain" description="SnoaL-like" evidence="2">
    <location>
        <begin position="14"/>
        <end position="138"/>
    </location>
</feature>
<dbReference type="InterPro" id="IPR032710">
    <property type="entry name" value="NTF2-like_dom_sf"/>
</dbReference>